<proteinExistence type="predicted"/>
<feature type="region of interest" description="Disordered" evidence="1">
    <location>
        <begin position="61"/>
        <end position="81"/>
    </location>
</feature>
<accession>A0A6J7DBV1</accession>
<dbReference type="InterPro" id="IPR013783">
    <property type="entry name" value="Ig-like_fold"/>
</dbReference>
<gene>
    <name evidence="2" type="ORF">UFOPK3423_00420</name>
</gene>
<sequence>MRLTGVVFTLSNSRNRSLAHGESCTVGVRFAPTSTGLKNGELGIISNEPWDSTIAMRGSGIPDTPPTGPKGDTGAAGRTARLSRNGTTIARARTSRGGRIAIGTRRLRAGTYTLSVAGITTRLRVR</sequence>
<reference evidence="2" key="1">
    <citation type="submission" date="2020-05" db="EMBL/GenBank/DDBJ databases">
        <authorList>
            <person name="Chiriac C."/>
            <person name="Salcher M."/>
            <person name="Ghai R."/>
            <person name="Kavagutti S V."/>
        </authorList>
    </citation>
    <scope>NUCLEOTIDE SEQUENCE</scope>
</reference>
<evidence type="ECO:0000313" key="2">
    <source>
        <dbReference type="EMBL" id="CAB4864613.1"/>
    </source>
</evidence>
<protein>
    <submittedName>
        <fullName evidence="2">Unannotated protein</fullName>
    </submittedName>
</protein>
<dbReference type="AlphaFoldDB" id="A0A6J7DBV1"/>
<dbReference type="EMBL" id="CAFBLQ010000031">
    <property type="protein sequence ID" value="CAB4864613.1"/>
    <property type="molecule type" value="Genomic_DNA"/>
</dbReference>
<dbReference type="Gene3D" id="2.60.40.10">
    <property type="entry name" value="Immunoglobulins"/>
    <property type="match status" value="1"/>
</dbReference>
<name>A0A6J7DBV1_9ZZZZ</name>
<organism evidence="2">
    <name type="scientific">freshwater metagenome</name>
    <dbReference type="NCBI Taxonomy" id="449393"/>
    <lineage>
        <taxon>unclassified sequences</taxon>
        <taxon>metagenomes</taxon>
        <taxon>ecological metagenomes</taxon>
    </lineage>
</organism>
<evidence type="ECO:0000256" key="1">
    <source>
        <dbReference type="SAM" id="MobiDB-lite"/>
    </source>
</evidence>